<feature type="binding site" evidence="8">
    <location>
        <begin position="327"/>
        <end position="330"/>
    </location>
    <ligand>
        <name>ATP</name>
        <dbReference type="ChEBI" id="CHEBI:30616"/>
    </ligand>
</feature>
<dbReference type="InterPro" id="IPR022961">
    <property type="entry name" value="Gly_tRNA_ligase_bac"/>
</dbReference>
<dbReference type="Gene3D" id="3.40.50.800">
    <property type="entry name" value="Anticodon-binding domain"/>
    <property type="match status" value="1"/>
</dbReference>
<feature type="domain" description="Aminoacyl-transfer RNA synthetases class-II family profile" evidence="9">
    <location>
        <begin position="9"/>
        <end position="368"/>
    </location>
</feature>
<dbReference type="EMBL" id="MNYR01000041">
    <property type="protein sequence ID" value="OIP55567.1"/>
    <property type="molecule type" value="Genomic_DNA"/>
</dbReference>
<evidence type="ECO:0000313" key="11">
    <source>
        <dbReference type="Proteomes" id="UP000183922"/>
    </source>
</evidence>
<dbReference type="PANTHER" id="PTHR10745">
    <property type="entry name" value="GLYCYL-TRNA SYNTHETASE/DNA POLYMERASE SUBUNIT GAMMA-2"/>
    <property type="match status" value="1"/>
</dbReference>
<evidence type="ECO:0000256" key="1">
    <source>
        <dbReference type="ARBA" id="ARBA00008226"/>
    </source>
</evidence>
<dbReference type="InterPro" id="IPR006195">
    <property type="entry name" value="aa-tRNA-synth_II"/>
</dbReference>
<comment type="caution">
    <text evidence="10">The sequence shown here is derived from an EMBL/GenBank/DDBJ whole genome shotgun (WGS) entry which is preliminary data.</text>
</comment>
<evidence type="ECO:0000256" key="8">
    <source>
        <dbReference type="HAMAP-Rule" id="MF_00253"/>
    </source>
</evidence>
<name>A0A1J5FGM2_9BACT</name>
<dbReference type="STRING" id="1805236.AUK13_02695"/>
<dbReference type="HAMAP" id="MF_00253_B">
    <property type="entry name" value="Gly_tRNA_synth_B"/>
    <property type="match status" value="1"/>
</dbReference>
<feature type="binding site" evidence="8">
    <location>
        <position position="101"/>
    </location>
    <ligand>
        <name>substrate</name>
    </ligand>
</feature>
<dbReference type="SUPFAM" id="SSF52954">
    <property type="entry name" value="Class II aaRS ABD-related"/>
    <property type="match status" value="1"/>
</dbReference>
<evidence type="ECO:0000259" key="9">
    <source>
        <dbReference type="PROSITE" id="PS50862"/>
    </source>
</evidence>
<dbReference type="Gene3D" id="3.30.930.10">
    <property type="entry name" value="Bira Bifunctional Protein, Domain 2"/>
    <property type="match status" value="1"/>
</dbReference>
<dbReference type="GO" id="GO:0005524">
    <property type="term" value="F:ATP binding"/>
    <property type="evidence" value="ECO:0007669"/>
    <property type="project" value="UniProtKB-UniRule"/>
</dbReference>
<dbReference type="CDD" id="cd00774">
    <property type="entry name" value="GlyRS-like_core"/>
    <property type="match status" value="1"/>
</dbReference>
<feature type="binding site" evidence="8">
    <location>
        <begin position="213"/>
        <end position="217"/>
    </location>
    <ligand>
        <name>substrate</name>
    </ligand>
</feature>
<dbReference type="AlphaFoldDB" id="A0A1J5FGM2"/>
<dbReference type="NCBIfam" id="TIGR00389">
    <property type="entry name" value="glyS_dimeric"/>
    <property type="match status" value="1"/>
</dbReference>
<comment type="similarity">
    <text evidence="1 8">Belongs to the class-II aminoacyl-tRNA synthetase family.</text>
</comment>
<evidence type="ECO:0000256" key="5">
    <source>
        <dbReference type="ARBA" id="ARBA00022840"/>
    </source>
</evidence>
<dbReference type="FunFam" id="3.40.50.800:FF:000002">
    <property type="entry name" value="Glycine--tRNA ligase"/>
    <property type="match status" value="1"/>
</dbReference>
<dbReference type="PRINTS" id="PR01043">
    <property type="entry name" value="TRNASYNTHGLY"/>
</dbReference>
<dbReference type="GO" id="GO:1990742">
    <property type="term" value="C:microvesicle"/>
    <property type="evidence" value="ECO:0007669"/>
    <property type="project" value="UniProtKB-ARBA"/>
</dbReference>
<dbReference type="Pfam" id="PF03129">
    <property type="entry name" value="HGTP_anticodon"/>
    <property type="match status" value="1"/>
</dbReference>
<accession>A0A1J5FGM2</accession>
<evidence type="ECO:0000256" key="3">
    <source>
        <dbReference type="ARBA" id="ARBA00022598"/>
    </source>
</evidence>
<dbReference type="Pfam" id="PF00587">
    <property type="entry name" value="tRNA-synt_2b"/>
    <property type="match status" value="1"/>
</dbReference>
<comment type="subcellular location">
    <subcellularLocation>
        <location evidence="8">Cytoplasm</location>
    </subcellularLocation>
</comment>
<dbReference type="SUPFAM" id="SSF55681">
    <property type="entry name" value="Class II aaRS and biotin synthetases"/>
    <property type="match status" value="1"/>
</dbReference>
<keyword evidence="2 8" id="KW-0963">Cytoplasm</keyword>
<dbReference type="GO" id="GO:0006426">
    <property type="term" value="P:glycyl-tRNA aminoacylation"/>
    <property type="evidence" value="ECO:0007669"/>
    <property type="project" value="UniProtKB-UniRule"/>
</dbReference>
<dbReference type="NCBIfam" id="NF003211">
    <property type="entry name" value="PRK04173.1"/>
    <property type="match status" value="1"/>
</dbReference>
<evidence type="ECO:0000256" key="7">
    <source>
        <dbReference type="ARBA" id="ARBA00023146"/>
    </source>
</evidence>
<gene>
    <name evidence="8" type="primary">glyQS</name>
    <name evidence="10" type="ORF">AUK13_02695</name>
</gene>
<dbReference type="GO" id="GO:0004081">
    <property type="term" value="F:bis(5'-nucleosyl)-tetraphosphatase (asymmetrical) activity"/>
    <property type="evidence" value="ECO:0007669"/>
    <property type="project" value="UniProtKB-ARBA"/>
</dbReference>
<keyword evidence="7 8" id="KW-0030">Aminoacyl-tRNA synthetase</keyword>
<dbReference type="GO" id="GO:0015966">
    <property type="term" value="P:diadenosine tetraphosphate biosynthetic process"/>
    <property type="evidence" value="ECO:0007669"/>
    <property type="project" value="UniProtKB-ARBA"/>
</dbReference>
<keyword evidence="5 8" id="KW-0067">ATP-binding</keyword>
<evidence type="ECO:0000256" key="6">
    <source>
        <dbReference type="ARBA" id="ARBA00022917"/>
    </source>
</evidence>
<dbReference type="Proteomes" id="UP000183922">
    <property type="component" value="Unassembled WGS sequence"/>
</dbReference>
<proteinExistence type="inferred from homology"/>
<comment type="function">
    <text evidence="8">Catalyzes the attachment of glycine to tRNA(Gly).</text>
</comment>
<dbReference type="InterPro" id="IPR033731">
    <property type="entry name" value="GlyRS-like_core"/>
</dbReference>
<feature type="binding site" evidence="8">
    <location>
        <begin position="198"/>
        <end position="200"/>
    </location>
    <ligand>
        <name>ATP</name>
        <dbReference type="ChEBI" id="CHEBI:30616"/>
    </ligand>
</feature>
<sequence length="464" mass="53588">MENNQSLMEKIESLSKRRGFIFQSSEIYGGFGSSYDYGPLGVELANNVKRQWWRSMVQMRLDIFGLDAAIIMHPKVWEASGHVESFSDPLVDCKQCKRRFRADHLLEASSAKPDLDGQREPPKNIADIVCPECGGELTEPRNFNLLMKTFVGAVEDETSTSYLRGETCQGIYVNYKNIIDSSRAKIPFGIAQIGKAFRNEITPGNFIFRTREFEQMEMQYFIHPREAEKWLKYWKEEREKWYKGLGLKDNFLRWREHGEQERAHYARAAWDIEFDSPFGGWKELSGVHDRGHWDLSRHEKFSGVDLKYLDPETKEKYTPQIIETSDGVGRAMLAFLINAYEEVAARSGDDHAKHEKEVVLRLDKRLAPIKVAILPLSKKTDLEAMARDIQKALAPDYMTQYDATASIGKRYRRQDEIGTPYCITVDFDSLVDKQVTVRDRDTMKQNRIAIGDIKAYLAEQYSNV</sequence>
<keyword evidence="6 8" id="KW-0648">Protein biosynthesis</keyword>
<comment type="subunit">
    <text evidence="8">Homodimer.</text>
</comment>
<feature type="binding site" evidence="8">
    <location>
        <begin position="208"/>
        <end position="213"/>
    </location>
    <ligand>
        <name>ATP</name>
        <dbReference type="ChEBI" id="CHEBI:30616"/>
    </ligand>
</feature>
<feature type="binding site" evidence="8">
    <location>
        <position position="166"/>
    </location>
    <ligand>
        <name>substrate</name>
    </ligand>
</feature>
<feature type="binding site" evidence="8">
    <location>
        <begin position="283"/>
        <end position="284"/>
    </location>
    <ligand>
        <name>ATP</name>
        <dbReference type="ChEBI" id="CHEBI:30616"/>
    </ligand>
</feature>
<comment type="catalytic activity">
    <reaction evidence="8">
        <text>tRNA(Gly) + glycine + ATP = glycyl-tRNA(Gly) + AMP + diphosphate</text>
        <dbReference type="Rhea" id="RHEA:16013"/>
        <dbReference type="Rhea" id="RHEA-COMP:9664"/>
        <dbReference type="Rhea" id="RHEA-COMP:9683"/>
        <dbReference type="ChEBI" id="CHEBI:30616"/>
        <dbReference type="ChEBI" id="CHEBI:33019"/>
        <dbReference type="ChEBI" id="CHEBI:57305"/>
        <dbReference type="ChEBI" id="CHEBI:78442"/>
        <dbReference type="ChEBI" id="CHEBI:78522"/>
        <dbReference type="ChEBI" id="CHEBI:456215"/>
        <dbReference type="EC" id="6.1.1.14"/>
    </reaction>
</comment>
<dbReference type="InterPro" id="IPR027031">
    <property type="entry name" value="Gly-tRNA_synthase/POLG2"/>
</dbReference>
<dbReference type="InterPro" id="IPR045864">
    <property type="entry name" value="aa-tRNA-synth_II/BPL/LPL"/>
</dbReference>
<dbReference type="InterPro" id="IPR002314">
    <property type="entry name" value="aa-tRNA-synt_IIb"/>
</dbReference>
<dbReference type="InterPro" id="IPR036621">
    <property type="entry name" value="Anticodon-bd_dom_sf"/>
</dbReference>
<feature type="binding site" evidence="8">
    <location>
        <begin position="323"/>
        <end position="327"/>
    </location>
    <ligand>
        <name>substrate</name>
    </ligand>
</feature>
<dbReference type="EC" id="6.1.1.14" evidence="8"/>
<dbReference type="InterPro" id="IPR004154">
    <property type="entry name" value="Anticodon-bd"/>
</dbReference>
<dbReference type="GO" id="GO:0005737">
    <property type="term" value="C:cytoplasm"/>
    <property type="evidence" value="ECO:0007669"/>
    <property type="project" value="UniProtKB-SubCell"/>
</dbReference>
<organism evidence="10 11">
    <name type="scientific">Candidatus Kuenenbacteria bacterium CG2_30_39_24</name>
    <dbReference type="NCBI Taxonomy" id="1805236"/>
    <lineage>
        <taxon>Bacteria</taxon>
        <taxon>Candidatus Kueneniibacteriota</taxon>
    </lineage>
</organism>
<reference evidence="10 11" key="1">
    <citation type="journal article" date="2016" name="Environ. Microbiol.">
        <title>Genomic resolution of a cold subsurface aquifer community provides metabolic insights for novel microbes adapted to high CO concentrations.</title>
        <authorList>
            <person name="Probst A.J."/>
            <person name="Castelle C.J."/>
            <person name="Singh A."/>
            <person name="Brown C.T."/>
            <person name="Anantharaman K."/>
            <person name="Sharon I."/>
            <person name="Hug L.A."/>
            <person name="Burstein D."/>
            <person name="Emerson J.B."/>
            <person name="Thomas B.C."/>
            <person name="Banfield J.F."/>
        </authorList>
    </citation>
    <scope>NUCLEOTIDE SEQUENCE [LARGE SCALE GENOMIC DNA]</scope>
    <source>
        <strain evidence="10">CG2_30_39_24</strain>
    </source>
</reference>
<keyword evidence="4 8" id="KW-0547">Nucleotide-binding</keyword>
<evidence type="ECO:0000256" key="2">
    <source>
        <dbReference type="ARBA" id="ARBA00022490"/>
    </source>
</evidence>
<dbReference type="PANTHER" id="PTHR10745:SF8">
    <property type="entry name" value="DNA POLYMERASE SUBUNIT GAMMA-2, MITOCHONDRIAL"/>
    <property type="match status" value="1"/>
</dbReference>
<dbReference type="PROSITE" id="PS50862">
    <property type="entry name" value="AA_TRNA_LIGASE_II"/>
    <property type="match status" value="1"/>
</dbReference>
<evidence type="ECO:0000313" key="10">
    <source>
        <dbReference type="EMBL" id="OIP55567.1"/>
    </source>
</evidence>
<dbReference type="GO" id="GO:0004820">
    <property type="term" value="F:glycine-tRNA ligase activity"/>
    <property type="evidence" value="ECO:0007669"/>
    <property type="project" value="UniProtKB-UniRule"/>
</dbReference>
<evidence type="ECO:0000256" key="4">
    <source>
        <dbReference type="ARBA" id="ARBA00022741"/>
    </source>
</evidence>
<keyword evidence="3 8" id="KW-0436">Ligase</keyword>
<protein>
    <recommendedName>
        <fullName evidence="8">Glycine--tRNA ligase</fullName>
        <ecNumber evidence="8">6.1.1.14</ecNumber>
    </recommendedName>
    <alternativeName>
        <fullName evidence="8">Glycyl-tRNA synthetase</fullName>
        <shortName evidence="8">GlyRS</shortName>
    </alternativeName>
</protein>
<dbReference type="InterPro" id="IPR002315">
    <property type="entry name" value="tRNA-synt_gly"/>
</dbReference>
<dbReference type="GO" id="GO:0070062">
    <property type="term" value="C:extracellular exosome"/>
    <property type="evidence" value="ECO:0007669"/>
    <property type="project" value="UniProtKB-ARBA"/>
</dbReference>